<dbReference type="GeneID" id="19011955"/>
<dbReference type="EMBL" id="FO082265">
    <property type="protein sequence ID" value="CCO19750.1"/>
    <property type="molecule type" value="Genomic_DNA"/>
</dbReference>
<evidence type="ECO:0000313" key="1">
    <source>
        <dbReference type="EMBL" id="CCO19750.1"/>
    </source>
</evidence>
<dbReference type="AlphaFoldDB" id="K8F4J8"/>
<dbReference type="OrthoDB" id="512438at2759"/>
<gene>
    <name evidence="1" type="ordered locus">Bathy14g01680</name>
</gene>
<keyword evidence="2" id="KW-1185">Reference proteome</keyword>
<dbReference type="KEGG" id="bpg:Bathy14g01680"/>
<accession>K8F4J8</accession>
<evidence type="ECO:0000313" key="2">
    <source>
        <dbReference type="Proteomes" id="UP000198341"/>
    </source>
</evidence>
<dbReference type="Proteomes" id="UP000198341">
    <property type="component" value="Chromosome 14"/>
</dbReference>
<protein>
    <recommendedName>
        <fullName evidence="3">PsbP C-terminal domain-containing protein</fullName>
    </recommendedName>
</protein>
<evidence type="ECO:0008006" key="3">
    <source>
        <dbReference type="Google" id="ProtNLM"/>
    </source>
</evidence>
<dbReference type="SUPFAM" id="SSF55724">
    <property type="entry name" value="Mog1p/PsbP-like"/>
    <property type="match status" value="1"/>
</dbReference>
<organism evidence="1 2">
    <name type="scientific">Bathycoccus prasinos</name>
    <dbReference type="NCBI Taxonomy" id="41875"/>
    <lineage>
        <taxon>Eukaryota</taxon>
        <taxon>Viridiplantae</taxon>
        <taxon>Chlorophyta</taxon>
        <taxon>Mamiellophyceae</taxon>
        <taxon>Mamiellales</taxon>
        <taxon>Bathycoccaceae</taxon>
        <taxon>Bathycoccus</taxon>
    </lineage>
</organism>
<dbReference type="Gene3D" id="3.40.1000.10">
    <property type="entry name" value="Mog1/PsbP, alpha/beta/alpha sandwich"/>
    <property type="match status" value="1"/>
</dbReference>
<dbReference type="STRING" id="41875.K8F4J8"/>
<dbReference type="eggNOG" id="ENOG502QT2I">
    <property type="taxonomic scope" value="Eukaryota"/>
</dbReference>
<proteinExistence type="predicted"/>
<dbReference type="InterPro" id="IPR016123">
    <property type="entry name" value="Mog1/PsbP_a/b/a-sand"/>
</dbReference>
<name>K8F4J8_9CHLO</name>
<dbReference type="RefSeq" id="XP_007509293.1">
    <property type="nucleotide sequence ID" value="XM_007509231.1"/>
</dbReference>
<reference evidence="1 2" key="1">
    <citation type="submission" date="2011-10" db="EMBL/GenBank/DDBJ databases">
        <authorList>
            <person name="Genoscope - CEA"/>
        </authorList>
    </citation>
    <scope>NUCLEOTIDE SEQUENCE [LARGE SCALE GENOMIC DNA]</scope>
    <source>
        <strain evidence="1 2">RCC 1105</strain>
    </source>
</reference>
<sequence length="397" mass="43470">MYSTRLVFKSGGTLKGKTDGARSQSKKITTVSSSSPFFCKDFRSPIISHVKRASSCFMRLHSHGVKAVRFERENSVPSLGALQRSAQVGAYLPESFEEVFFQLSEASKVNYPIPKEGFYQFSADSSKTPALRAGALDRYSVSFPPRWKELPVSNAKSGNYCQPRCDEATTEVGFSDPAQGTLQIIIIPTTKLLISKKFPSMGDVGTISNVINAISPAITGSVAAEEEEILDKEEFTEKGRVYYQVLQKPDNSLNFYLNFYKYELLTPFAETGLHNIAKITTSQNYVIMASISASEAQWSANEKTEVLSYPYFLVTLSKDETPITAAAIAASTTPPATTDNNVFFKEGVMAAVSLIASLIAKEGATKLAVLRETAALIFSTFFATFEMLATGVEETYS</sequence>